<accession>A0ACB7UU53</accession>
<organism evidence="1 2">
    <name type="scientific">Dioscorea alata</name>
    <name type="common">Purple yam</name>
    <dbReference type="NCBI Taxonomy" id="55571"/>
    <lineage>
        <taxon>Eukaryota</taxon>
        <taxon>Viridiplantae</taxon>
        <taxon>Streptophyta</taxon>
        <taxon>Embryophyta</taxon>
        <taxon>Tracheophyta</taxon>
        <taxon>Spermatophyta</taxon>
        <taxon>Magnoliopsida</taxon>
        <taxon>Liliopsida</taxon>
        <taxon>Dioscoreales</taxon>
        <taxon>Dioscoreaceae</taxon>
        <taxon>Dioscorea</taxon>
    </lineage>
</organism>
<gene>
    <name evidence="1" type="ORF">IHE45_14G110100</name>
</gene>
<evidence type="ECO:0000313" key="1">
    <source>
        <dbReference type="EMBL" id="KAH7664273.1"/>
    </source>
</evidence>
<comment type="caution">
    <text evidence="1">The sequence shown here is derived from an EMBL/GenBank/DDBJ whole genome shotgun (WGS) entry which is preliminary data.</text>
</comment>
<keyword evidence="2" id="KW-1185">Reference proteome</keyword>
<name>A0ACB7UU53_DIOAL</name>
<proteinExistence type="predicted"/>
<dbReference type="Proteomes" id="UP000827976">
    <property type="component" value="Chromosome 14"/>
</dbReference>
<sequence>MFPYPFLRCMNFRMDKKLVQLLPIKLSNNIHGFLRKFLFKVLSFGPMPKHIAFILDGNRRYGKKWNLTEGEGHERGFCNLMTILNYVHEMKFQYVTVYAFSIDNFRRKADEVQLLMRLIKEKMDALVEDTSMADKLGIRIEFIGKLELLDESVREAAKKLMKATEKNDQLVLLVSIAYTSTDEIVHGVERSCMEVRDEDDDDDGMMIKLVDLEKNMYFGGYPDPDILVRTSGETRLSNFLLWQTKGCLLYAPLCFWPEISMRHLVWAVLKYQRRFFYLERIKKQP</sequence>
<reference evidence="2" key="1">
    <citation type="journal article" date="2022" name="Nat. Commun.">
        <title>Chromosome evolution and the genetic basis of agronomically important traits in greater yam.</title>
        <authorList>
            <person name="Bredeson J.V."/>
            <person name="Lyons J.B."/>
            <person name="Oniyinde I.O."/>
            <person name="Okereke N.R."/>
            <person name="Kolade O."/>
            <person name="Nnabue I."/>
            <person name="Nwadili C.O."/>
            <person name="Hribova E."/>
            <person name="Parker M."/>
            <person name="Nwogha J."/>
            <person name="Shu S."/>
            <person name="Carlson J."/>
            <person name="Kariba R."/>
            <person name="Muthemba S."/>
            <person name="Knop K."/>
            <person name="Barton G.J."/>
            <person name="Sherwood A.V."/>
            <person name="Lopez-Montes A."/>
            <person name="Asiedu R."/>
            <person name="Jamnadass R."/>
            <person name="Muchugi A."/>
            <person name="Goodstein D."/>
            <person name="Egesi C.N."/>
            <person name="Featherston J."/>
            <person name="Asfaw A."/>
            <person name="Simpson G.G."/>
            <person name="Dolezel J."/>
            <person name="Hendre P.S."/>
            <person name="Van Deynze A."/>
            <person name="Kumar P.L."/>
            <person name="Obidiegwu J.E."/>
            <person name="Bhattacharjee R."/>
            <person name="Rokhsar D.S."/>
        </authorList>
    </citation>
    <scope>NUCLEOTIDE SEQUENCE [LARGE SCALE GENOMIC DNA]</scope>
    <source>
        <strain evidence="2">cv. TDa95/00328</strain>
    </source>
</reference>
<protein>
    <submittedName>
        <fullName evidence="1">Ditranspolycis-polyprenyl diphosphate synthase ((2E6E)-farnesyl diphosphate specific) protein</fullName>
        <ecNumber evidence="1">2.5.1.87</ecNumber>
    </submittedName>
</protein>
<keyword evidence="1" id="KW-0808">Transferase</keyword>
<dbReference type="EMBL" id="CM037024">
    <property type="protein sequence ID" value="KAH7664273.1"/>
    <property type="molecule type" value="Genomic_DNA"/>
</dbReference>
<dbReference type="EC" id="2.5.1.87" evidence="1"/>
<evidence type="ECO:0000313" key="2">
    <source>
        <dbReference type="Proteomes" id="UP000827976"/>
    </source>
</evidence>